<name>M5EZU2_9HYPH</name>
<evidence type="ECO:0000313" key="2">
    <source>
        <dbReference type="Proteomes" id="UP000012062"/>
    </source>
</evidence>
<gene>
    <name evidence="1" type="ORF">MESS2_p120021</name>
</gene>
<keyword evidence="2" id="KW-1185">Reference proteome</keyword>
<evidence type="ECO:0000313" key="1">
    <source>
        <dbReference type="EMBL" id="CCV09435.1"/>
    </source>
</evidence>
<dbReference type="EMBL" id="CAUM01000175">
    <property type="protein sequence ID" value="CCV09435.1"/>
    <property type="molecule type" value="Genomic_DNA"/>
</dbReference>
<organism evidence="1 2">
    <name type="scientific">Mesorhizobium metallidurans STM 2683</name>
    <dbReference type="NCBI Taxonomy" id="1297569"/>
    <lineage>
        <taxon>Bacteria</taxon>
        <taxon>Pseudomonadati</taxon>
        <taxon>Pseudomonadota</taxon>
        <taxon>Alphaproteobacteria</taxon>
        <taxon>Hyphomicrobiales</taxon>
        <taxon>Phyllobacteriaceae</taxon>
        <taxon>Mesorhizobium</taxon>
    </lineage>
</organism>
<reference evidence="1 2" key="1">
    <citation type="submission" date="2013-02" db="EMBL/GenBank/DDBJ databases">
        <authorList>
            <person name="Genoscope - CEA"/>
        </authorList>
    </citation>
    <scope>NUCLEOTIDE SEQUENCE [LARGE SCALE GENOMIC DNA]</scope>
    <source>
        <strain evidence="1 2">STM 2683</strain>
    </source>
</reference>
<accession>M5EZU2</accession>
<proteinExistence type="predicted"/>
<protein>
    <submittedName>
        <fullName evidence="1">Uncharacterized protein</fullName>
    </submittedName>
</protein>
<sequence>MSFTSKSGDALLLSRHTVVAERTSNNYAAP</sequence>
<dbReference type="AlphaFoldDB" id="M5EZU2"/>
<dbReference type="Proteomes" id="UP000012062">
    <property type="component" value="Unassembled WGS sequence"/>
</dbReference>
<comment type="caution">
    <text evidence="1">The sequence shown here is derived from an EMBL/GenBank/DDBJ whole genome shotgun (WGS) entry which is preliminary data.</text>
</comment>